<gene>
    <name evidence="2" type="ORF">LCGC14_1623010</name>
</gene>
<evidence type="ECO:0000313" key="2">
    <source>
        <dbReference type="EMBL" id="KKM22660.1"/>
    </source>
</evidence>
<evidence type="ECO:0000259" key="1">
    <source>
        <dbReference type="Pfam" id="PF01402"/>
    </source>
</evidence>
<dbReference type="AlphaFoldDB" id="A0A0F9L4L2"/>
<dbReference type="Pfam" id="PF01402">
    <property type="entry name" value="RHH_1"/>
    <property type="match status" value="1"/>
</dbReference>
<dbReference type="InterPro" id="IPR002145">
    <property type="entry name" value="CopG"/>
</dbReference>
<feature type="domain" description="Ribbon-helix-helix protein CopG" evidence="1">
    <location>
        <begin position="2"/>
        <end position="39"/>
    </location>
</feature>
<dbReference type="EMBL" id="LAZR01013287">
    <property type="protein sequence ID" value="KKM22660.1"/>
    <property type="molecule type" value="Genomic_DNA"/>
</dbReference>
<sequence length="129" mass="15464">MKLITVILPDSYVKSLEKIGIYTGINRSELLRQAIGPYIIKEIKFAKKLEKELENEKITRFFDYCINCERKLHIKGRKSHLFHKNIEVFELKFCCACYRRFKDISFDDFPAHLIDNIRKKIKAYKKNME</sequence>
<reference evidence="2" key="1">
    <citation type="journal article" date="2015" name="Nature">
        <title>Complex archaea that bridge the gap between prokaryotes and eukaryotes.</title>
        <authorList>
            <person name="Spang A."/>
            <person name="Saw J.H."/>
            <person name="Jorgensen S.L."/>
            <person name="Zaremba-Niedzwiedzka K."/>
            <person name="Martijn J."/>
            <person name="Lind A.E."/>
            <person name="van Eijk R."/>
            <person name="Schleper C."/>
            <person name="Guy L."/>
            <person name="Ettema T.J."/>
        </authorList>
    </citation>
    <scope>NUCLEOTIDE SEQUENCE</scope>
</reference>
<organism evidence="2">
    <name type="scientific">marine sediment metagenome</name>
    <dbReference type="NCBI Taxonomy" id="412755"/>
    <lineage>
        <taxon>unclassified sequences</taxon>
        <taxon>metagenomes</taxon>
        <taxon>ecological metagenomes</taxon>
    </lineage>
</organism>
<name>A0A0F9L4L2_9ZZZZ</name>
<protein>
    <recommendedName>
        <fullName evidence="1">Ribbon-helix-helix protein CopG domain-containing protein</fullName>
    </recommendedName>
</protein>
<dbReference type="GO" id="GO:0006355">
    <property type="term" value="P:regulation of DNA-templated transcription"/>
    <property type="evidence" value="ECO:0007669"/>
    <property type="project" value="InterPro"/>
</dbReference>
<proteinExistence type="predicted"/>
<accession>A0A0F9L4L2</accession>
<comment type="caution">
    <text evidence="2">The sequence shown here is derived from an EMBL/GenBank/DDBJ whole genome shotgun (WGS) entry which is preliminary data.</text>
</comment>